<dbReference type="EMBL" id="JAJSOF020000033">
    <property type="protein sequence ID" value="KAJ4429907.1"/>
    <property type="molecule type" value="Genomic_DNA"/>
</dbReference>
<organism evidence="1 2">
    <name type="scientific">Periplaneta americana</name>
    <name type="common">American cockroach</name>
    <name type="synonym">Blatta americana</name>
    <dbReference type="NCBI Taxonomy" id="6978"/>
    <lineage>
        <taxon>Eukaryota</taxon>
        <taxon>Metazoa</taxon>
        <taxon>Ecdysozoa</taxon>
        <taxon>Arthropoda</taxon>
        <taxon>Hexapoda</taxon>
        <taxon>Insecta</taxon>
        <taxon>Pterygota</taxon>
        <taxon>Neoptera</taxon>
        <taxon>Polyneoptera</taxon>
        <taxon>Dictyoptera</taxon>
        <taxon>Blattodea</taxon>
        <taxon>Blattoidea</taxon>
        <taxon>Blattidae</taxon>
        <taxon>Blattinae</taxon>
        <taxon>Periplaneta</taxon>
    </lineage>
</organism>
<proteinExistence type="predicted"/>
<comment type="caution">
    <text evidence="1">The sequence shown here is derived from an EMBL/GenBank/DDBJ whole genome shotgun (WGS) entry which is preliminary data.</text>
</comment>
<reference evidence="1 2" key="1">
    <citation type="journal article" date="2022" name="Allergy">
        <title>Genome assembly and annotation of Periplaneta americana reveal a comprehensive cockroach allergen profile.</title>
        <authorList>
            <person name="Wang L."/>
            <person name="Xiong Q."/>
            <person name="Saelim N."/>
            <person name="Wang L."/>
            <person name="Nong W."/>
            <person name="Wan A.T."/>
            <person name="Shi M."/>
            <person name="Liu X."/>
            <person name="Cao Q."/>
            <person name="Hui J.H.L."/>
            <person name="Sookrung N."/>
            <person name="Leung T.F."/>
            <person name="Tungtrongchitr A."/>
            <person name="Tsui S.K.W."/>
        </authorList>
    </citation>
    <scope>NUCLEOTIDE SEQUENCE [LARGE SCALE GENOMIC DNA]</scope>
    <source>
        <strain evidence="1">PWHHKU_190912</strain>
    </source>
</reference>
<gene>
    <name evidence="1" type="ORF">ANN_22111</name>
</gene>
<keyword evidence="2" id="KW-1185">Reference proteome</keyword>
<protein>
    <submittedName>
        <fullName evidence="1">Uncharacterized protein</fullName>
    </submittedName>
</protein>
<dbReference type="Proteomes" id="UP001148838">
    <property type="component" value="Unassembled WGS sequence"/>
</dbReference>
<accession>A0ABQ8S872</accession>
<name>A0ABQ8S872_PERAM</name>
<evidence type="ECO:0000313" key="2">
    <source>
        <dbReference type="Proteomes" id="UP001148838"/>
    </source>
</evidence>
<sequence>MDLREVGYDDRDWINLAQDRDRWRAYIVFVHIDLDNRDYEKRVCLISNQNGFFSNYPFDTNFCLSQIVFVHIDLDNGDPEKRFAGEVWWTVDAECLGSTLGENGCGTAIESWGFCLAVICDEGSAVVGTRSGIVFNYVWKRDRAVECLSCVMMVA</sequence>
<evidence type="ECO:0000313" key="1">
    <source>
        <dbReference type="EMBL" id="KAJ4429907.1"/>
    </source>
</evidence>